<dbReference type="GO" id="GO:0016491">
    <property type="term" value="F:oxidoreductase activity"/>
    <property type="evidence" value="ECO:0007669"/>
    <property type="project" value="UniProtKB-KW"/>
</dbReference>
<keyword evidence="4" id="KW-1185">Reference proteome</keyword>
<dbReference type="Pfam" id="PF13561">
    <property type="entry name" value="adh_short_C2"/>
    <property type="match status" value="1"/>
</dbReference>
<evidence type="ECO:0000256" key="2">
    <source>
        <dbReference type="ARBA" id="ARBA00023002"/>
    </source>
</evidence>
<dbReference type="PANTHER" id="PTHR43477:SF1">
    <property type="entry name" value="DIHYDROANTICAPSIN 7-DEHYDROGENASE"/>
    <property type="match status" value="1"/>
</dbReference>
<gene>
    <name evidence="3" type="ORF">WG78_10070</name>
</gene>
<keyword evidence="2" id="KW-0560">Oxidoreductase</keyword>
<dbReference type="EMBL" id="LAQT01000007">
    <property type="protein sequence ID" value="KPC53425.1"/>
    <property type="molecule type" value="Genomic_DNA"/>
</dbReference>
<dbReference type="PRINTS" id="PR00081">
    <property type="entry name" value="GDHRDH"/>
</dbReference>
<dbReference type="SUPFAM" id="SSF51735">
    <property type="entry name" value="NAD(P)-binding Rossmann-fold domains"/>
    <property type="match status" value="1"/>
</dbReference>
<dbReference type="AlphaFoldDB" id="A0A0N0GP38"/>
<dbReference type="OrthoDB" id="9787486at2"/>
<dbReference type="NCBIfam" id="NF005754">
    <property type="entry name" value="PRK07578.1"/>
    <property type="match status" value="1"/>
</dbReference>
<evidence type="ECO:0000313" key="3">
    <source>
        <dbReference type="EMBL" id="KPC53425.1"/>
    </source>
</evidence>
<accession>A0A0N0GP38</accession>
<dbReference type="RefSeq" id="WP_053937657.1">
    <property type="nucleotide sequence ID" value="NZ_LAQT01000007.1"/>
</dbReference>
<dbReference type="PATRIC" id="fig|857265.3.peg.2069"/>
<comment type="similarity">
    <text evidence="1">Belongs to the short-chain dehydrogenases/reductases (SDR) family.</text>
</comment>
<dbReference type="STRING" id="857265.WG78_10070"/>
<proteinExistence type="inferred from homology"/>
<dbReference type="Proteomes" id="UP000037939">
    <property type="component" value="Unassembled WGS sequence"/>
</dbReference>
<evidence type="ECO:0000256" key="1">
    <source>
        <dbReference type="ARBA" id="ARBA00006484"/>
    </source>
</evidence>
<evidence type="ECO:0000313" key="4">
    <source>
        <dbReference type="Proteomes" id="UP000037939"/>
    </source>
</evidence>
<protein>
    <submittedName>
        <fullName evidence="3">Short chain dehydrogenase</fullName>
    </submittedName>
</protein>
<dbReference type="PANTHER" id="PTHR43477">
    <property type="entry name" value="DIHYDROANTICAPSIN 7-DEHYDROGENASE"/>
    <property type="match status" value="1"/>
</dbReference>
<name>A0A0N0GP38_9NEIS</name>
<dbReference type="InterPro" id="IPR036291">
    <property type="entry name" value="NAD(P)-bd_dom_sf"/>
</dbReference>
<reference evidence="3 4" key="1">
    <citation type="submission" date="2015-07" db="EMBL/GenBank/DDBJ databases">
        <title>Draft genome sequence of the Amantichitinum ursilacus IGB-41, a new chitin-degrading bacterium.</title>
        <authorList>
            <person name="Kirstahler P."/>
            <person name="Guenther M."/>
            <person name="Grumaz C."/>
            <person name="Rupp S."/>
            <person name="Zibek S."/>
            <person name="Sohn K."/>
        </authorList>
    </citation>
    <scope>NUCLEOTIDE SEQUENCE [LARGE SCALE GENOMIC DNA]</scope>
    <source>
        <strain evidence="3 4">IGB-41</strain>
    </source>
</reference>
<dbReference type="InterPro" id="IPR002347">
    <property type="entry name" value="SDR_fam"/>
</dbReference>
<dbReference type="Gene3D" id="3.40.50.720">
    <property type="entry name" value="NAD(P)-binding Rossmann-like Domain"/>
    <property type="match status" value="1"/>
</dbReference>
<sequence length="199" mass="20732">MKVLIIGATGTVGAAVSAALEPRHQLLRAGKTSGELQVDITDDASVTALFERVGRVDAIVSTVGKMHFGPLTDMTAQQFNIGLQDKLLGQIRIALIGQHYLNVGGSMTLTSGIVAHEPIRNGANASSVNAALEGFVRGAAIELAQGARINAVSPTVLTESLAAYGSSFPGFESVPATRVAQAYVRSVEGAQTGRVYNVW</sequence>
<organism evidence="3 4">
    <name type="scientific">Amantichitinum ursilacus</name>
    <dbReference type="NCBI Taxonomy" id="857265"/>
    <lineage>
        <taxon>Bacteria</taxon>
        <taxon>Pseudomonadati</taxon>
        <taxon>Pseudomonadota</taxon>
        <taxon>Betaproteobacteria</taxon>
        <taxon>Neisseriales</taxon>
        <taxon>Chitinibacteraceae</taxon>
        <taxon>Amantichitinum</taxon>
    </lineage>
</organism>
<comment type="caution">
    <text evidence="3">The sequence shown here is derived from an EMBL/GenBank/DDBJ whole genome shotgun (WGS) entry which is preliminary data.</text>
</comment>
<dbReference type="CDD" id="cd11731">
    <property type="entry name" value="Lin1944_like_SDR_c"/>
    <property type="match status" value="1"/>
</dbReference>
<dbReference type="InterPro" id="IPR051122">
    <property type="entry name" value="SDR_DHRS6-like"/>
</dbReference>